<keyword evidence="1" id="KW-1133">Transmembrane helix</keyword>
<protein>
    <submittedName>
        <fullName evidence="3">Uncharacterized protein</fullName>
    </submittedName>
</protein>
<feature type="transmembrane region" description="Helical" evidence="1">
    <location>
        <begin position="109"/>
        <end position="125"/>
    </location>
</feature>
<dbReference type="Proteomes" id="UP000818029">
    <property type="component" value="Chromosome D06"/>
</dbReference>
<name>A0ABM3ABK9_GOSHI</name>
<keyword evidence="1" id="KW-0472">Membrane</keyword>
<gene>
    <name evidence="3" type="primary">LOC121218693</name>
</gene>
<evidence type="ECO:0000313" key="2">
    <source>
        <dbReference type="Proteomes" id="UP000818029"/>
    </source>
</evidence>
<keyword evidence="2" id="KW-1185">Reference proteome</keyword>
<proteinExistence type="predicted"/>
<reference evidence="3" key="2">
    <citation type="submission" date="2025-08" db="UniProtKB">
        <authorList>
            <consortium name="RefSeq"/>
        </authorList>
    </citation>
    <scope>IDENTIFICATION</scope>
</reference>
<accession>A0ABM3ABK9</accession>
<evidence type="ECO:0000313" key="3">
    <source>
        <dbReference type="RefSeq" id="XP_040952254.1"/>
    </source>
</evidence>
<sequence length="126" mass="14676">MVCVKPRQFSEKKLVHLTITPPKPKDSYNNGGQYFITNLPLGYQIFKNYLRLHKMLVLDIDIFLLPQIFIPIPLSNHLLKLIKCAPHILLHLVQAFCNHRQIMLSIKNLLGYVLNYLFVYAITLNC</sequence>
<dbReference type="GeneID" id="121218693"/>
<dbReference type="RefSeq" id="XP_040952254.1">
    <property type="nucleotide sequence ID" value="XM_041096320.1"/>
</dbReference>
<keyword evidence="1" id="KW-0812">Transmembrane</keyword>
<reference evidence="2" key="1">
    <citation type="journal article" date="2020" name="Nat. Genet.">
        <title>Genomic diversifications of five Gossypium allopolyploid species and their impact on cotton improvement.</title>
        <authorList>
            <person name="Chen Z.J."/>
            <person name="Sreedasyam A."/>
            <person name="Ando A."/>
            <person name="Song Q."/>
            <person name="De Santiago L.M."/>
            <person name="Hulse-Kemp A.M."/>
            <person name="Ding M."/>
            <person name="Ye W."/>
            <person name="Kirkbride R.C."/>
            <person name="Jenkins J."/>
            <person name="Plott C."/>
            <person name="Lovell J."/>
            <person name="Lin Y.M."/>
            <person name="Vaughn R."/>
            <person name="Liu B."/>
            <person name="Simpson S."/>
            <person name="Scheffler B.E."/>
            <person name="Wen L."/>
            <person name="Saski C.A."/>
            <person name="Grover C.E."/>
            <person name="Hu G."/>
            <person name="Conover J.L."/>
            <person name="Carlson J.W."/>
            <person name="Shu S."/>
            <person name="Boston L.B."/>
            <person name="Williams M."/>
            <person name="Peterson D.G."/>
            <person name="McGee K."/>
            <person name="Jones D.C."/>
            <person name="Wendel J.F."/>
            <person name="Stelly D.M."/>
            <person name="Grimwood J."/>
            <person name="Schmutz J."/>
        </authorList>
    </citation>
    <scope>NUCLEOTIDE SEQUENCE [LARGE SCALE GENOMIC DNA]</scope>
    <source>
        <strain evidence="2">cv. TM-1</strain>
    </source>
</reference>
<evidence type="ECO:0000256" key="1">
    <source>
        <dbReference type="SAM" id="Phobius"/>
    </source>
</evidence>
<organism evidence="2 3">
    <name type="scientific">Gossypium hirsutum</name>
    <name type="common">Upland cotton</name>
    <name type="synonym">Gossypium mexicanum</name>
    <dbReference type="NCBI Taxonomy" id="3635"/>
    <lineage>
        <taxon>Eukaryota</taxon>
        <taxon>Viridiplantae</taxon>
        <taxon>Streptophyta</taxon>
        <taxon>Embryophyta</taxon>
        <taxon>Tracheophyta</taxon>
        <taxon>Spermatophyta</taxon>
        <taxon>Magnoliopsida</taxon>
        <taxon>eudicotyledons</taxon>
        <taxon>Gunneridae</taxon>
        <taxon>Pentapetalae</taxon>
        <taxon>rosids</taxon>
        <taxon>malvids</taxon>
        <taxon>Malvales</taxon>
        <taxon>Malvaceae</taxon>
        <taxon>Malvoideae</taxon>
        <taxon>Gossypium</taxon>
    </lineage>
</organism>